<organism evidence="1 2">
    <name type="scientific">Ancylostoma caninum</name>
    <name type="common">Dog hookworm</name>
    <dbReference type="NCBI Taxonomy" id="29170"/>
    <lineage>
        <taxon>Eukaryota</taxon>
        <taxon>Metazoa</taxon>
        <taxon>Ecdysozoa</taxon>
        <taxon>Nematoda</taxon>
        <taxon>Chromadorea</taxon>
        <taxon>Rhabditida</taxon>
        <taxon>Rhabditina</taxon>
        <taxon>Rhabditomorpha</taxon>
        <taxon>Strongyloidea</taxon>
        <taxon>Ancylostomatidae</taxon>
        <taxon>Ancylostomatinae</taxon>
        <taxon>Ancylostoma</taxon>
    </lineage>
</organism>
<gene>
    <name evidence="1" type="ORF">ANCCAN_14917</name>
</gene>
<proteinExistence type="predicted"/>
<dbReference type="EMBL" id="JOJR01000353">
    <property type="protein sequence ID" value="RCN39161.1"/>
    <property type="molecule type" value="Genomic_DNA"/>
</dbReference>
<dbReference type="Proteomes" id="UP000252519">
    <property type="component" value="Unassembled WGS sequence"/>
</dbReference>
<dbReference type="STRING" id="29170.A0A368G3Y1"/>
<reference evidence="1 2" key="1">
    <citation type="submission" date="2014-10" db="EMBL/GenBank/DDBJ databases">
        <title>Draft genome of the hookworm Ancylostoma caninum.</title>
        <authorList>
            <person name="Mitreva M."/>
        </authorList>
    </citation>
    <scope>NUCLEOTIDE SEQUENCE [LARGE SCALE GENOMIC DNA]</scope>
    <source>
        <strain evidence="1 2">Baltimore</strain>
    </source>
</reference>
<comment type="caution">
    <text evidence="1">The sequence shown here is derived from an EMBL/GenBank/DDBJ whole genome shotgun (WGS) entry which is preliminary data.</text>
</comment>
<dbReference type="AlphaFoldDB" id="A0A368G3Y1"/>
<protein>
    <submittedName>
        <fullName evidence="1">Uncharacterized protein</fullName>
    </submittedName>
</protein>
<name>A0A368G3Y1_ANCCA</name>
<evidence type="ECO:0000313" key="2">
    <source>
        <dbReference type="Proteomes" id="UP000252519"/>
    </source>
</evidence>
<dbReference type="OrthoDB" id="5875815at2759"/>
<sequence length="194" mass="22077">MYFRTRIFLVNSLIYAILNRPTASETIGFLSEENDEDAQTVFRHLNVSLMYFADNLKLDNITVKHIVITKTTFTSAHHVRFDDLHSFSVSDATPQNHIYVVPTATVFHNVLLDVFPDLNIASEVTVLFDSLYGSDDNLRNVFRMLPVPVSFTQLETNHAMLQQQIRYLKATDAKNIIIVAETTNTEIVVKEVGL</sequence>
<accession>A0A368G3Y1</accession>
<evidence type="ECO:0000313" key="1">
    <source>
        <dbReference type="EMBL" id="RCN39161.1"/>
    </source>
</evidence>
<keyword evidence="2" id="KW-1185">Reference proteome</keyword>